<proteinExistence type="predicted"/>
<evidence type="ECO:0000313" key="3">
    <source>
        <dbReference type="Proteomes" id="UP001328107"/>
    </source>
</evidence>
<keyword evidence="3" id="KW-1185">Reference proteome</keyword>
<name>A0AAN5D9I7_9BILA</name>
<accession>A0AAN5D9I7</accession>
<organism evidence="2 3">
    <name type="scientific">Pristionchus mayeri</name>
    <dbReference type="NCBI Taxonomy" id="1317129"/>
    <lineage>
        <taxon>Eukaryota</taxon>
        <taxon>Metazoa</taxon>
        <taxon>Ecdysozoa</taxon>
        <taxon>Nematoda</taxon>
        <taxon>Chromadorea</taxon>
        <taxon>Rhabditida</taxon>
        <taxon>Rhabditina</taxon>
        <taxon>Diplogasteromorpha</taxon>
        <taxon>Diplogasteroidea</taxon>
        <taxon>Neodiplogasteridae</taxon>
        <taxon>Pristionchus</taxon>
    </lineage>
</organism>
<sequence length="84" mass="9369">PLLLRRQLVLRSLSGTRLVPLRPTDLLLPLSLSTRLRMSLLASSLFAPSRRNRPRWSPRLSSTPTPSSLSPLSLPIFESIVKAI</sequence>
<dbReference type="AlphaFoldDB" id="A0AAN5D9I7"/>
<protein>
    <submittedName>
        <fullName evidence="2">Uncharacterized protein</fullName>
    </submittedName>
</protein>
<reference evidence="3" key="1">
    <citation type="submission" date="2022-10" db="EMBL/GenBank/DDBJ databases">
        <title>Genome assembly of Pristionchus species.</title>
        <authorList>
            <person name="Yoshida K."/>
            <person name="Sommer R.J."/>
        </authorList>
    </citation>
    <scope>NUCLEOTIDE SEQUENCE [LARGE SCALE GENOMIC DNA]</scope>
    <source>
        <strain evidence="3">RS5460</strain>
    </source>
</reference>
<dbReference type="EMBL" id="BTRK01000006">
    <property type="protein sequence ID" value="GMR59033.1"/>
    <property type="molecule type" value="Genomic_DNA"/>
</dbReference>
<feature type="non-terminal residue" evidence="2">
    <location>
        <position position="84"/>
    </location>
</feature>
<feature type="non-terminal residue" evidence="2">
    <location>
        <position position="1"/>
    </location>
</feature>
<evidence type="ECO:0000256" key="1">
    <source>
        <dbReference type="SAM" id="MobiDB-lite"/>
    </source>
</evidence>
<gene>
    <name evidence="2" type="ORF">PMAYCL1PPCAC_29228</name>
</gene>
<dbReference type="Proteomes" id="UP001328107">
    <property type="component" value="Unassembled WGS sequence"/>
</dbReference>
<feature type="compositionally biased region" description="Low complexity" evidence="1">
    <location>
        <begin position="57"/>
        <end position="69"/>
    </location>
</feature>
<feature type="region of interest" description="Disordered" evidence="1">
    <location>
        <begin position="49"/>
        <end position="69"/>
    </location>
</feature>
<comment type="caution">
    <text evidence="2">The sequence shown here is derived from an EMBL/GenBank/DDBJ whole genome shotgun (WGS) entry which is preliminary data.</text>
</comment>
<evidence type="ECO:0000313" key="2">
    <source>
        <dbReference type="EMBL" id="GMR59033.1"/>
    </source>
</evidence>